<dbReference type="AlphaFoldDB" id="A0A077P2B9"/>
<dbReference type="Proteomes" id="UP000028483">
    <property type="component" value="Unassembled WGS sequence"/>
</dbReference>
<reference evidence="2" key="1">
    <citation type="submission" date="2013-07" db="EMBL/GenBank/DDBJ databases">
        <title>Sub-species coevolution in mutualistic symbiosis.</title>
        <authorList>
            <person name="Murfin K."/>
            <person name="Klassen J."/>
            <person name="Lee M."/>
            <person name="Forst S."/>
            <person name="Stock P."/>
            <person name="Goodrich-Blair H."/>
        </authorList>
    </citation>
    <scope>NUCLEOTIDE SEQUENCE [LARGE SCALE GENOMIC DNA]</scope>
    <source>
        <strain evidence="2">Oregonense</strain>
    </source>
</reference>
<protein>
    <submittedName>
        <fullName evidence="2">Uncharacterized protein</fullName>
    </submittedName>
</protein>
<comment type="caution">
    <text evidence="2">The sequence shown here is derived from an EMBL/GenBank/DDBJ whole genome shotgun (WGS) entry which is preliminary data.</text>
</comment>
<evidence type="ECO:0000313" key="2">
    <source>
        <dbReference type="EMBL" id="CDH04828.1"/>
    </source>
</evidence>
<keyword evidence="1" id="KW-0812">Transmembrane</keyword>
<name>A0A077P2B9_XENBV</name>
<keyword evidence="1" id="KW-0472">Membrane</keyword>
<keyword evidence="1" id="KW-1133">Transmembrane helix</keyword>
<dbReference type="HOGENOM" id="CLU_2921748_0_0_6"/>
<dbReference type="EMBL" id="CBSX010000047">
    <property type="protein sequence ID" value="CDH04828.1"/>
    <property type="molecule type" value="Genomic_DNA"/>
</dbReference>
<evidence type="ECO:0000313" key="3">
    <source>
        <dbReference type="Proteomes" id="UP000028483"/>
    </source>
</evidence>
<sequence length="61" mass="6819">MFFDTRLARAVGVFKLKGSVAGETAIALVTGFPFTPFFYAFSLLTKSTFHFNRCHLISPEN</sequence>
<organism evidence="2 3">
    <name type="scientific">Xenorhabdus bovienii str. oregonense</name>
    <dbReference type="NCBI Taxonomy" id="1398202"/>
    <lineage>
        <taxon>Bacteria</taxon>
        <taxon>Pseudomonadati</taxon>
        <taxon>Pseudomonadota</taxon>
        <taxon>Gammaproteobacteria</taxon>
        <taxon>Enterobacterales</taxon>
        <taxon>Morganellaceae</taxon>
        <taxon>Xenorhabdus</taxon>
    </lineage>
</organism>
<accession>A0A077P2B9</accession>
<feature type="transmembrane region" description="Helical" evidence="1">
    <location>
        <begin position="25"/>
        <end position="44"/>
    </location>
</feature>
<evidence type="ECO:0000256" key="1">
    <source>
        <dbReference type="SAM" id="Phobius"/>
    </source>
</evidence>
<gene>
    <name evidence="2" type="ORF">XBO1_1400004</name>
</gene>
<proteinExistence type="predicted"/>